<gene>
    <name evidence="9" type="ORF">ACFQS1_03695</name>
</gene>
<dbReference type="Gene3D" id="1.20.1720.10">
    <property type="entry name" value="Multidrug resistance protein D"/>
    <property type="match status" value="1"/>
</dbReference>
<proteinExistence type="predicted"/>
<evidence type="ECO:0000313" key="9">
    <source>
        <dbReference type="EMBL" id="MFC7273077.1"/>
    </source>
</evidence>
<keyword evidence="6 7" id="KW-0472">Membrane</keyword>
<feature type="transmembrane region" description="Helical" evidence="7">
    <location>
        <begin position="67"/>
        <end position="84"/>
    </location>
</feature>
<keyword evidence="5 7" id="KW-1133">Transmembrane helix</keyword>
<dbReference type="PANTHER" id="PTHR42718:SF46">
    <property type="entry name" value="BLR6921 PROTEIN"/>
    <property type="match status" value="1"/>
</dbReference>
<feature type="transmembrane region" description="Helical" evidence="7">
    <location>
        <begin position="183"/>
        <end position="204"/>
    </location>
</feature>
<organism evidence="9 10">
    <name type="scientific">Paractinoplanes rhizophilus</name>
    <dbReference type="NCBI Taxonomy" id="1416877"/>
    <lineage>
        <taxon>Bacteria</taxon>
        <taxon>Bacillati</taxon>
        <taxon>Actinomycetota</taxon>
        <taxon>Actinomycetes</taxon>
        <taxon>Micromonosporales</taxon>
        <taxon>Micromonosporaceae</taxon>
        <taxon>Paractinoplanes</taxon>
    </lineage>
</organism>
<evidence type="ECO:0000256" key="7">
    <source>
        <dbReference type="SAM" id="Phobius"/>
    </source>
</evidence>
<dbReference type="InterPro" id="IPR036259">
    <property type="entry name" value="MFS_trans_sf"/>
</dbReference>
<feature type="transmembrane region" description="Helical" evidence="7">
    <location>
        <begin position="438"/>
        <end position="455"/>
    </location>
</feature>
<evidence type="ECO:0000256" key="2">
    <source>
        <dbReference type="ARBA" id="ARBA00022448"/>
    </source>
</evidence>
<protein>
    <submittedName>
        <fullName evidence="9">MFS transporter</fullName>
    </submittedName>
</protein>
<feature type="transmembrane region" description="Helical" evidence="7">
    <location>
        <begin position="242"/>
        <end position="261"/>
    </location>
</feature>
<name>A0ABW2HL15_9ACTN</name>
<dbReference type="InterPro" id="IPR020846">
    <property type="entry name" value="MFS_dom"/>
</dbReference>
<feature type="transmembrane region" description="Helical" evidence="7">
    <location>
        <begin position="341"/>
        <end position="358"/>
    </location>
</feature>
<dbReference type="RefSeq" id="WP_378964558.1">
    <property type="nucleotide sequence ID" value="NZ_JBHTBJ010000001.1"/>
</dbReference>
<feature type="transmembrane region" description="Helical" evidence="7">
    <location>
        <begin position="370"/>
        <end position="392"/>
    </location>
</feature>
<keyword evidence="2" id="KW-0813">Transport</keyword>
<dbReference type="Proteomes" id="UP001596548">
    <property type="component" value="Unassembled WGS sequence"/>
</dbReference>
<feature type="transmembrane region" description="Helical" evidence="7">
    <location>
        <begin position="96"/>
        <end position="121"/>
    </location>
</feature>
<keyword evidence="3" id="KW-1003">Cell membrane</keyword>
<feature type="transmembrane region" description="Helical" evidence="7">
    <location>
        <begin position="27"/>
        <end position="47"/>
    </location>
</feature>
<comment type="subcellular location">
    <subcellularLocation>
        <location evidence="1">Cell membrane</location>
        <topology evidence="1">Multi-pass membrane protein</topology>
    </subcellularLocation>
</comment>
<feature type="transmembrane region" description="Helical" evidence="7">
    <location>
        <begin position="413"/>
        <end position="432"/>
    </location>
</feature>
<feature type="transmembrane region" description="Helical" evidence="7">
    <location>
        <begin position="313"/>
        <end position="334"/>
    </location>
</feature>
<dbReference type="InterPro" id="IPR011701">
    <property type="entry name" value="MFS"/>
</dbReference>
<feature type="transmembrane region" description="Helical" evidence="7">
    <location>
        <begin position="152"/>
        <end position="171"/>
    </location>
</feature>
<evidence type="ECO:0000259" key="8">
    <source>
        <dbReference type="PROSITE" id="PS50850"/>
    </source>
</evidence>
<feature type="transmembrane region" description="Helical" evidence="7">
    <location>
        <begin position="216"/>
        <end position="236"/>
    </location>
</feature>
<comment type="caution">
    <text evidence="9">The sequence shown here is derived from an EMBL/GenBank/DDBJ whole genome shotgun (WGS) entry which is preliminary data.</text>
</comment>
<keyword evidence="4 7" id="KW-0812">Transmembrane</keyword>
<accession>A0ABW2HL15</accession>
<sequence length="465" mass="47099">MSTTRSRAHPNRSDADSASAAAGPNRWWLVVGAALLIFLAQFDTFVVTTALPTMRAGLGFGAGAAEWVLLAFLLPMIAVSLPAGRWLDRVGARPALVFAVAGFAVSSLAAGLAPGLGWLIAARAGQGIFAALMIAQAFSLAAGAVRPAARGRAMAVVATLGSLGALCGPTAGGYLTQAAGWPWIFYVNLPISVLLIGISWAQAPAGRPLRAPDRDAVWEFATLGAAAATLMLSLFLSAGHGLAWLALTVVAVPFVAVWTRLPASRAVIDLVRRPGMAALHVAMLTVFAGLLLVQFLVPFYLHQALQASAGTTGSILLALPAAQVVVAPAGGILADRWGARPTALAGLGVVIAGTALLVPLDPGWTTTDLVWRLAVTGAGLGLALGPAQTMAMSQSPPDLLGTTSASVNLARQLGIALGPALATLVWAGSGFAVGGMRVALALAVGLTVLAAAALARRRPPSTDAG</sequence>
<evidence type="ECO:0000256" key="6">
    <source>
        <dbReference type="ARBA" id="ARBA00023136"/>
    </source>
</evidence>
<dbReference type="Gene3D" id="1.20.1250.20">
    <property type="entry name" value="MFS general substrate transporter like domains"/>
    <property type="match status" value="1"/>
</dbReference>
<feature type="domain" description="Major facilitator superfamily (MFS) profile" evidence="8">
    <location>
        <begin position="29"/>
        <end position="462"/>
    </location>
</feature>
<dbReference type="PANTHER" id="PTHR42718">
    <property type="entry name" value="MAJOR FACILITATOR SUPERFAMILY MULTIDRUG TRANSPORTER MFSC"/>
    <property type="match status" value="1"/>
</dbReference>
<feature type="transmembrane region" description="Helical" evidence="7">
    <location>
        <begin position="127"/>
        <end position="145"/>
    </location>
</feature>
<feature type="transmembrane region" description="Helical" evidence="7">
    <location>
        <begin position="281"/>
        <end position="301"/>
    </location>
</feature>
<keyword evidence="10" id="KW-1185">Reference proteome</keyword>
<dbReference type="SUPFAM" id="SSF103473">
    <property type="entry name" value="MFS general substrate transporter"/>
    <property type="match status" value="1"/>
</dbReference>
<dbReference type="Pfam" id="PF07690">
    <property type="entry name" value="MFS_1"/>
    <property type="match status" value="1"/>
</dbReference>
<dbReference type="EMBL" id="JBHTBJ010000001">
    <property type="protein sequence ID" value="MFC7273077.1"/>
    <property type="molecule type" value="Genomic_DNA"/>
</dbReference>
<evidence type="ECO:0000256" key="3">
    <source>
        <dbReference type="ARBA" id="ARBA00022475"/>
    </source>
</evidence>
<evidence type="ECO:0000256" key="4">
    <source>
        <dbReference type="ARBA" id="ARBA00022692"/>
    </source>
</evidence>
<evidence type="ECO:0000256" key="5">
    <source>
        <dbReference type="ARBA" id="ARBA00022989"/>
    </source>
</evidence>
<reference evidence="10" key="1">
    <citation type="journal article" date="2019" name="Int. J. Syst. Evol. Microbiol.">
        <title>The Global Catalogue of Microorganisms (GCM) 10K type strain sequencing project: providing services to taxonomists for standard genome sequencing and annotation.</title>
        <authorList>
            <consortium name="The Broad Institute Genomics Platform"/>
            <consortium name="The Broad Institute Genome Sequencing Center for Infectious Disease"/>
            <person name="Wu L."/>
            <person name="Ma J."/>
        </authorList>
    </citation>
    <scope>NUCLEOTIDE SEQUENCE [LARGE SCALE GENOMIC DNA]</scope>
    <source>
        <strain evidence="10">XZYJT-10</strain>
    </source>
</reference>
<dbReference type="PROSITE" id="PS50850">
    <property type="entry name" value="MFS"/>
    <property type="match status" value="1"/>
</dbReference>
<evidence type="ECO:0000313" key="10">
    <source>
        <dbReference type="Proteomes" id="UP001596548"/>
    </source>
</evidence>
<evidence type="ECO:0000256" key="1">
    <source>
        <dbReference type="ARBA" id="ARBA00004651"/>
    </source>
</evidence>